<proteinExistence type="predicted"/>
<dbReference type="RefSeq" id="WP_157843958.1">
    <property type="nucleotide sequence ID" value="NZ_FMWG01000001.1"/>
</dbReference>
<dbReference type="EMBL" id="FMWG01000001">
    <property type="protein sequence ID" value="SCZ49498.1"/>
    <property type="molecule type" value="Genomic_DNA"/>
</dbReference>
<accession>A0A1G5PJ84</accession>
<organism evidence="2 3">
    <name type="scientific">Epibacterium ulvae</name>
    <dbReference type="NCBI Taxonomy" id="1156985"/>
    <lineage>
        <taxon>Bacteria</taxon>
        <taxon>Pseudomonadati</taxon>
        <taxon>Pseudomonadota</taxon>
        <taxon>Alphaproteobacteria</taxon>
        <taxon>Rhodobacterales</taxon>
        <taxon>Roseobacteraceae</taxon>
        <taxon>Epibacterium</taxon>
    </lineage>
</organism>
<dbReference type="STRING" id="1156985.SAMN04488118_10190"/>
<dbReference type="SMART" id="SM00974">
    <property type="entry name" value="T5orf172"/>
    <property type="match status" value="1"/>
</dbReference>
<gene>
    <name evidence="2" type="ORF">SAMN04488118_10190</name>
</gene>
<dbReference type="InterPro" id="IPR018306">
    <property type="entry name" value="Phage_T5_Orf172_DNA-bd"/>
</dbReference>
<dbReference type="AlphaFoldDB" id="A0A1G5PJ84"/>
<feature type="domain" description="Bacteriophage T5 Orf172 DNA-binding" evidence="1">
    <location>
        <begin position="251"/>
        <end position="345"/>
    </location>
</feature>
<evidence type="ECO:0000313" key="2">
    <source>
        <dbReference type="EMBL" id="SCZ49498.1"/>
    </source>
</evidence>
<evidence type="ECO:0000313" key="3">
    <source>
        <dbReference type="Proteomes" id="UP000198767"/>
    </source>
</evidence>
<dbReference type="OrthoDB" id="9814995at2"/>
<dbReference type="Pfam" id="PF13455">
    <property type="entry name" value="MUG113"/>
    <property type="match status" value="1"/>
</dbReference>
<protein>
    <submittedName>
        <fullName evidence="2">T5orf172 domain-containing protein</fullName>
    </submittedName>
</protein>
<sequence length="347" mass="38929">MPEIDYLNDELLITADEKPKAARTPVIDRALEVLERIDAFLTETGRVPISEQGRSVRERMLANELAGLRASKAGLSELAIYDTNSLIFGEQSDFDPLEDPLLSDPVGIFEVRDELKPIARPDFVADRQPCPDFERFEPLFEQVRESVANGSRKPQRFRQERVDLGEFFTLKGQLVHVADVRDEHRRNGKPDARLRLIFDNGMESNLLMSSLVRRLYEDKDARRIGTTDAGPLFQGASTGFVYVLRSLSEKPEVHGLLKVGTTSGTVEDRIARAETQSTFLFAAVELVETYELIGHSAKEAEQLIHRALRPNHVVLKVTGPDGRAFRATEWFKASSELVEATVRAALA</sequence>
<evidence type="ECO:0000259" key="1">
    <source>
        <dbReference type="SMART" id="SM00974"/>
    </source>
</evidence>
<name>A0A1G5PJ84_9RHOB</name>
<reference evidence="2 3" key="1">
    <citation type="submission" date="2016-10" db="EMBL/GenBank/DDBJ databases">
        <authorList>
            <person name="de Groot N.N."/>
        </authorList>
    </citation>
    <scope>NUCLEOTIDE SEQUENCE [LARGE SCALE GENOMIC DNA]</scope>
    <source>
        <strain evidence="2 3">U95</strain>
    </source>
</reference>
<keyword evidence="3" id="KW-1185">Reference proteome</keyword>
<dbReference type="Proteomes" id="UP000198767">
    <property type="component" value="Unassembled WGS sequence"/>
</dbReference>